<organism evidence="11">
    <name type="scientific">Variovorax paradoxus</name>
    <dbReference type="NCBI Taxonomy" id="34073"/>
    <lineage>
        <taxon>Bacteria</taxon>
        <taxon>Pseudomonadati</taxon>
        <taxon>Pseudomonadota</taxon>
        <taxon>Betaproteobacteria</taxon>
        <taxon>Burkholderiales</taxon>
        <taxon>Comamonadaceae</taxon>
        <taxon>Variovorax</taxon>
    </lineage>
</organism>
<keyword evidence="8 9" id="KW-0472">Membrane</keyword>
<protein>
    <recommendedName>
        <fullName evidence="9">Efflux pump membrane transporter</fullName>
    </recommendedName>
</protein>
<dbReference type="PANTHER" id="PTHR32063">
    <property type="match status" value="1"/>
</dbReference>
<feature type="transmembrane region" description="Helical" evidence="9">
    <location>
        <begin position="438"/>
        <end position="460"/>
    </location>
</feature>
<dbReference type="GO" id="GO:0015562">
    <property type="term" value="F:efflux transmembrane transporter activity"/>
    <property type="evidence" value="ECO:0007669"/>
    <property type="project" value="InterPro"/>
</dbReference>
<dbReference type="PANTHER" id="PTHR32063:SF32">
    <property type="entry name" value="AMINOGLYCOSIDE EFFLUX PUMP-RELATED"/>
    <property type="match status" value="1"/>
</dbReference>
<dbReference type="GO" id="GO:0009636">
    <property type="term" value="P:response to toxic substance"/>
    <property type="evidence" value="ECO:0007669"/>
    <property type="project" value="UniProtKB-ARBA"/>
</dbReference>
<dbReference type="FunFam" id="3.30.70.1430:FF:000001">
    <property type="entry name" value="Efflux pump membrane transporter"/>
    <property type="match status" value="1"/>
</dbReference>
<dbReference type="Gene3D" id="3.30.70.1320">
    <property type="entry name" value="Multidrug efflux transporter AcrB pore domain like"/>
    <property type="match status" value="1"/>
</dbReference>
<keyword evidence="5 9" id="KW-0997">Cell inner membrane</keyword>
<comment type="caution">
    <text evidence="9">Lacks conserved residue(s) required for the propagation of feature annotation.</text>
</comment>
<evidence type="ECO:0000313" key="11">
    <source>
        <dbReference type="EMBL" id="CAA2108750.1"/>
    </source>
</evidence>
<comment type="similarity">
    <text evidence="2 9">Belongs to the resistance-nodulation-cell division (RND) (TC 2.A.6) family.</text>
</comment>
<sequence>MARFFIDRPIFAWVIAIVIMLAGAMSIGTLPLEQYPDIAPTKVSVNATYPGASAKTIEDSVTQVIEQKMKGLDRLTSMSSSSTSSGTARIELTFEAGTNADVAQMQVQNKLQQAMSQLPQSVQSQGVTVTKSGTDFLMIVSLTSQDGSASATDIGDYISSSLLDVVSRIDGVGDVQALGSGYAMRIWLDPAKLQKYSLMPSDVTSALTSQNTEVSAGQLGALPATAGQRLTATITARSKLRTADQFREVIVKSDSAGSVVRLGDVARVELGSESYTINTRFDGKPSAAMGVKLATGANALTVSNAVKAKIAELEPFFPNRMKAVVGYDTTPFVRVSIEEVAKTLVEAMVLVVLIMYLFLQNLRATLVPAIAVPVVLLGTFGVLAALGYSINTLTMFGMVLAIGLLVDDAIVVVENVERLMSEEGLSPREATRKSMREITGALVGIALVLSAVFIPMAFFGGSTGVIYRQFSVTIVAAMLLSVLVALTLSPALCATLLKPAQAGHHDGRRGFFGWFNRSFERNAERYRSGVGGLLHRGKRSMLVYVLLLGVLGVTFMRLPTSFLPDEDQGTLMTQVKLPSSATDEQLQQTLKDFEAYLGAQKEVAHFIVLSGLSGDQATGNAFITLKDWSERGGKGQDAASLARRFTQEMSARASNASVFVMLPPAVRGLGSNAGFDVQLQDLGGIGHEALVEAREQFLALARKDPALSQVRSNNLDDTPQFAIDIDDRKAAALSLSTADINDTLSSAMGGSYVNDFVNNGRVKKSTCRPMRHSACSRTASTAGMCATATARWCRSPPSRAAAGPTARRSFRATTACRRSSSSAIRRPA</sequence>
<dbReference type="PRINTS" id="PR00702">
    <property type="entry name" value="ACRIFLAVINRP"/>
</dbReference>
<dbReference type="Gene3D" id="3.30.70.1440">
    <property type="entry name" value="Multidrug efflux transporter AcrB pore domain"/>
    <property type="match status" value="1"/>
</dbReference>
<evidence type="ECO:0000256" key="1">
    <source>
        <dbReference type="ARBA" id="ARBA00004429"/>
    </source>
</evidence>
<dbReference type="Gene3D" id="3.30.2090.10">
    <property type="entry name" value="Multidrug efflux transporter AcrB TolC docking domain, DN and DC subdomains"/>
    <property type="match status" value="2"/>
</dbReference>
<gene>
    <name evidence="11" type="primary">acrB</name>
    <name evidence="11" type="ORF">VVAX_05254</name>
</gene>
<evidence type="ECO:0000256" key="10">
    <source>
        <dbReference type="SAM" id="MobiDB-lite"/>
    </source>
</evidence>
<evidence type="ECO:0000256" key="5">
    <source>
        <dbReference type="ARBA" id="ARBA00022519"/>
    </source>
</evidence>
<feature type="transmembrane region" description="Helical" evidence="9">
    <location>
        <begin position="340"/>
        <end position="359"/>
    </location>
</feature>
<dbReference type="InterPro" id="IPR027463">
    <property type="entry name" value="AcrB_DN_DC_subdom"/>
</dbReference>
<feature type="compositionally biased region" description="Low complexity" evidence="10">
    <location>
        <begin position="805"/>
        <end position="828"/>
    </location>
</feature>
<reference evidence="11" key="1">
    <citation type="submission" date="2019-12" db="EMBL/GenBank/DDBJ databases">
        <authorList>
            <person name="Cremers G."/>
        </authorList>
    </citation>
    <scope>NUCLEOTIDE SEQUENCE</scope>
    <source>
        <strain evidence="11">Vvax</strain>
    </source>
</reference>
<dbReference type="SUPFAM" id="SSF82693">
    <property type="entry name" value="Multidrug efflux transporter AcrB pore domain, PN1, PN2, PC1 and PC2 subdomains"/>
    <property type="match status" value="4"/>
</dbReference>
<evidence type="ECO:0000256" key="2">
    <source>
        <dbReference type="ARBA" id="ARBA00010942"/>
    </source>
</evidence>
<dbReference type="SUPFAM" id="SSF82714">
    <property type="entry name" value="Multidrug efflux transporter AcrB TolC docking domain, DN and DC subdomains"/>
    <property type="match status" value="2"/>
</dbReference>
<feature type="transmembrane region" description="Helical" evidence="9">
    <location>
        <begin position="541"/>
        <end position="558"/>
    </location>
</feature>
<name>A0A679JIB5_VARPD</name>
<keyword evidence="7 9" id="KW-1133">Transmembrane helix</keyword>
<evidence type="ECO:0000256" key="9">
    <source>
        <dbReference type="RuleBase" id="RU364070"/>
    </source>
</evidence>
<feature type="transmembrane region" description="Helical" evidence="9">
    <location>
        <begin position="466"/>
        <end position="488"/>
    </location>
</feature>
<dbReference type="GO" id="GO:0005886">
    <property type="term" value="C:plasma membrane"/>
    <property type="evidence" value="ECO:0007669"/>
    <property type="project" value="UniProtKB-SubCell"/>
</dbReference>
<dbReference type="SUPFAM" id="SSF82866">
    <property type="entry name" value="Multidrug efflux transporter AcrB transmembrane domain"/>
    <property type="match status" value="1"/>
</dbReference>
<dbReference type="EMBL" id="LR743507">
    <property type="protein sequence ID" value="CAA2108750.1"/>
    <property type="molecule type" value="Genomic_DNA"/>
</dbReference>
<dbReference type="AlphaFoldDB" id="A0A679JIB5"/>
<keyword evidence="3 9" id="KW-0813">Transport</keyword>
<dbReference type="InterPro" id="IPR001036">
    <property type="entry name" value="Acrflvin-R"/>
</dbReference>
<dbReference type="Pfam" id="PF00873">
    <property type="entry name" value="ACR_tran"/>
    <property type="match status" value="1"/>
</dbReference>
<evidence type="ECO:0000256" key="8">
    <source>
        <dbReference type="ARBA" id="ARBA00023136"/>
    </source>
</evidence>
<accession>A0A679JIB5</accession>
<dbReference type="GO" id="GO:0042910">
    <property type="term" value="F:xenobiotic transmembrane transporter activity"/>
    <property type="evidence" value="ECO:0007669"/>
    <property type="project" value="TreeGrafter"/>
</dbReference>
<evidence type="ECO:0000256" key="7">
    <source>
        <dbReference type="ARBA" id="ARBA00022989"/>
    </source>
</evidence>
<keyword evidence="4" id="KW-1003">Cell membrane</keyword>
<feature type="region of interest" description="Disordered" evidence="10">
    <location>
        <begin position="796"/>
        <end position="828"/>
    </location>
</feature>
<feature type="transmembrane region" description="Helical" evidence="9">
    <location>
        <begin position="366"/>
        <end position="390"/>
    </location>
</feature>
<dbReference type="InterPro" id="IPR004764">
    <property type="entry name" value="MdtF-like"/>
</dbReference>
<keyword evidence="6 9" id="KW-0812">Transmembrane</keyword>
<evidence type="ECO:0000256" key="3">
    <source>
        <dbReference type="ARBA" id="ARBA00022448"/>
    </source>
</evidence>
<dbReference type="NCBIfam" id="TIGR00915">
    <property type="entry name" value="2A0602"/>
    <property type="match status" value="1"/>
</dbReference>
<dbReference type="Gene3D" id="3.30.70.1430">
    <property type="entry name" value="Multidrug efflux transporter AcrB pore domain"/>
    <property type="match status" value="2"/>
</dbReference>
<proteinExistence type="inferred from homology"/>
<dbReference type="FunFam" id="1.20.1640.10:FF:000001">
    <property type="entry name" value="Efflux pump membrane transporter"/>
    <property type="match status" value="1"/>
</dbReference>
<comment type="subcellular location">
    <subcellularLocation>
        <location evidence="1 9">Cell inner membrane</location>
        <topology evidence="1 9">Multi-pass membrane protein</topology>
    </subcellularLocation>
</comment>
<dbReference type="Gene3D" id="1.20.1640.10">
    <property type="entry name" value="Multidrug efflux transporter AcrB transmembrane domain"/>
    <property type="match status" value="2"/>
</dbReference>
<evidence type="ECO:0000256" key="4">
    <source>
        <dbReference type="ARBA" id="ARBA00022475"/>
    </source>
</evidence>
<evidence type="ECO:0000256" key="6">
    <source>
        <dbReference type="ARBA" id="ARBA00022692"/>
    </source>
</evidence>